<dbReference type="EMBL" id="JBCAWK010000008">
    <property type="protein sequence ID" value="KAK8850628.1"/>
    <property type="molecule type" value="Genomic_DNA"/>
</dbReference>
<organism evidence="4 5">
    <name type="scientific">Kwoniella newhampshirensis</name>
    <dbReference type="NCBI Taxonomy" id="1651941"/>
    <lineage>
        <taxon>Eukaryota</taxon>
        <taxon>Fungi</taxon>
        <taxon>Dikarya</taxon>
        <taxon>Basidiomycota</taxon>
        <taxon>Agaricomycotina</taxon>
        <taxon>Tremellomycetes</taxon>
        <taxon>Tremellales</taxon>
        <taxon>Cryptococcaceae</taxon>
        <taxon>Kwoniella</taxon>
    </lineage>
</organism>
<dbReference type="PROSITE" id="PS50056">
    <property type="entry name" value="TYR_PHOSPHATASE_2"/>
    <property type="match status" value="1"/>
</dbReference>
<dbReference type="InterPro" id="IPR000242">
    <property type="entry name" value="PTP_cat"/>
</dbReference>
<dbReference type="Gene3D" id="3.90.190.10">
    <property type="entry name" value="Protein tyrosine phosphatase superfamily"/>
    <property type="match status" value="2"/>
</dbReference>
<evidence type="ECO:0000313" key="4">
    <source>
        <dbReference type="EMBL" id="KAK8850628.1"/>
    </source>
</evidence>
<evidence type="ECO:0000313" key="5">
    <source>
        <dbReference type="Proteomes" id="UP001388673"/>
    </source>
</evidence>
<dbReference type="GO" id="GO:0004725">
    <property type="term" value="F:protein tyrosine phosphatase activity"/>
    <property type="evidence" value="ECO:0007669"/>
    <property type="project" value="InterPro"/>
</dbReference>
<proteinExistence type="inferred from homology"/>
<evidence type="ECO:0008006" key="6">
    <source>
        <dbReference type="Google" id="ProtNLM"/>
    </source>
</evidence>
<feature type="domain" description="Tyrosine-protein phosphatase" evidence="2">
    <location>
        <begin position="46"/>
        <end position="133"/>
    </location>
</feature>
<dbReference type="PANTHER" id="PTHR19134">
    <property type="entry name" value="RECEPTOR-TYPE TYROSINE-PROTEIN PHOSPHATASE"/>
    <property type="match status" value="1"/>
</dbReference>
<dbReference type="AlphaFoldDB" id="A0AAW0YL42"/>
<dbReference type="InterPro" id="IPR000387">
    <property type="entry name" value="Tyr_Pase_dom"/>
</dbReference>
<gene>
    <name evidence="4" type="ORF">IAR55_004547</name>
</gene>
<dbReference type="GeneID" id="92181805"/>
<dbReference type="RefSeq" id="XP_066802059.1">
    <property type="nucleotide sequence ID" value="XM_066947645.1"/>
</dbReference>
<dbReference type="PROSITE" id="PS50055">
    <property type="entry name" value="TYR_PHOSPHATASE_PTP"/>
    <property type="match status" value="1"/>
</dbReference>
<evidence type="ECO:0000259" key="3">
    <source>
        <dbReference type="PROSITE" id="PS50056"/>
    </source>
</evidence>
<dbReference type="Pfam" id="PF00102">
    <property type="entry name" value="Y_phosphatase"/>
    <property type="match status" value="2"/>
</dbReference>
<dbReference type="SMART" id="SM00404">
    <property type="entry name" value="PTPc_motif"/>
    <property type="match status" value="1"/>
</dbReference>
<reference evidence="4 5" key="1">
    <citation type="journal article" date="2024" name="bioRxiv">
        <title>Comparative genomics of Cryptococcus and Kwoniella reveals pathogenesis evolution and contrasting karyotype dynamics via intercentromeric recombination or chromosome fusion.</title>
        <authorList>
            <person name="Coelho M.A."/>
            <person name="David-Palma M."/>
            <person name="Shea T."/>
            <person name="Bowers K."/>
            <person name="McGinley-Smith S."/>
            <person name="Mohammad A.W."/>
            <person name="Gnirke A."/>
            <person name="Yurkov A.M."/>
            <person name="Nowrousian M."/>
            <person name="Sun S."/>
            <person name="Cuomo C.A."/>
            <person name="Heitman J."/>
        </authorList>
    </citation>
    <scope>NUCLEOTIDE SEQUENCE [LARGE SCALE GENOMIC DNA]</scope>
    <source>
        <strain evidence="4 5">CBS 13917</strain>
    </source>
</reference>
<evidence type="ECO:0000259" key="2">
    <source>
        <dbReference type="PROSITE" id="PS50055"/>
    </source>
</evidence>
<dbReference type="InterPro" id="IPR050348">
    <property type="entry name" value="Protein-Tyr_Phosphatase"/>
</dbReference>
<comment type="caution">
    <text evidence="4">The sequence shown here is derived from an EMBL/GenBank/DDBJ whole genome shotgun (WGS) entry which is preliminary data.</text>
</comment>
<keyword evidence="5" id="KW-1185">Reference proteome</keyword>
<dbReference type="KEGG" id="kne:92181805"/>
<accession>A0AAW0YL42</accession>
<feature type="domain" description="Tyrosine specific protein phosphatases" evidence="3">
    <location>
        <begin position="135"/>
        <end position="196"/>
    </location>
</feature>
<evidence type="ECO:0000256" key="1">
    <source>
        <dbReference type="ARBA" id="ARBA00009649"/>
    </source>
</evidence>
<dbReference type="InterPro" id="IPR029021">
    <property type="entry name" value="Prot-tyrosine_phosphatase-like"/>
</dbReference>
<protein>
    <recommendedName>
        <fullName evidence="6">Tyrosine specific protein phosphatases domain-containing protein</fullName>
    </recommendedName>
</protein>
<dbReference type="Proteomes" id="UP001388673">
    <property type="component" value="Unassembled WGS sequence"/>
</dbReference>
<dbReference type="SUPFAM" id="SSF52799">
    <property type="entry name" value="(Phosphotyrosine protein) phosphatases II"/>
    <property type="match status" value="1"/>
</dbReference>
<dbReference type="PANTHER" id="PTHR19134:SF449">
    <property type="entry name" value="TYROSINE-PROTEIN PHOSPHATASE 1"/>
    <property type="match status" value="1"/>
</dbReference>
<name>A0AAW0YL42_9TREE</name>
<comment type="similarity">
    <text evidence="1">Belongs to the protein-tyrosine phosphatase family. Non-receptor class subfamily.</text>
</comment>
<dbReference type="InterPro" id="IPR003595">
    <property type="entry name" value="Tyr_Pase_cat"/>
</dbReference>
<dbReference type="SMART" id="SM00194">
    <property type="entry name" value="PTPc"/>
    <property type="match status" value="1"/>
</dbReference>
<sequence length="206" mass="22910">MTISSTKLERVFDILSEREAVRLQCAQLHRPSPEQVFYSVRNSLRHRPDNRYSNILAYDRTAVTVDGRYINANVVKDGKGGWWVAAQAPPPHAFDTFFRALYTGSASGRAPKDAIVVQLTGWKERGVPKADPYISAGVGRTGTFIALSSLRIRGMASHPSPLGPLPGELEADHVAQTVDVIRECRGMMVQNKEQLKLIYDMQQGMQ</sequence>